<dbReference type="InterPro" id="IPR057326">
    <property type="entry name" value="KR_dom"/>
</dbReference>
<comment type="similarity">
    <text evidence="1">Belongs to the short-chain dehydrogenases/reductases (SDR) family.</text>
</comment>
<dbReference type="CDD" id="cd05233">
    <property type="entry name" value="SDR_c"/>
    <property type="match status" value="1"/>
</dbReference>
<dbReference type="PROSITE" id="PS00061">
    <property type="entry name" value="ADH_SHORT"/>
    <property type="match status" value="1"/>
</dbReference>
<evidence type="ECO:0000256" key="2">
    <source>
        <dbReference type="ARBA" id="ARBA00023002"/>
    </source>
</evidence>
<protein>
    <submittedName>
        <fullName evidence="4">SDR family oxidoreductase</fullName>
    </submittedName>
</protein>
<name>A0ABZ2CQV8_9BACI</name>
<gene>
    <name evidence="4" type="ORF">R4Z09_03810</name>
</gene>
<evidence type="ECO:0000256" key="1">
    <source>
        <dbReference type="ARBA" id="ARBA00006484"/>
    </source>
</evidence>
<dbReference type="Proteomes" id="UP001357223">
    <property type="component" value="Chromosome"/>
</dbReference>
<feature type="domain" description="Ketoreductase" evidence="3">
    <location>
        <begin position="11"/>
        <end position="193"/>
    </location>
</feature>
<dbReference type="Gene3D" id="3.40.50.720">
    <property type="entry name" value="NAD(P)-binding Rossmann-like Domain"/>
    <property type="match status" value="1"/>
</dbReference>
<reference evidence="4 5" key="1">
    <citation type="submission" date="2023-10" db="EMBL/GenBank/DDBJ databases">
        <title>Niallia locisalis sp.nov. isolated from a salt pond sample.</title>
        <authorList>
            <person name="Li X.-J."/>
            <person name="Dong L."/>
        </authorList>
    </citation>
    <scope>NUCLEOTIDE SEQUENCE [LARGE SCALE GENOMIC DNA]</scope>
    <source>
        <strain evidence="4 5">DSM 29761</strain>
    </source>
</reference>
<proteinExistence type="inferred from homology"/>
<dbReference type="RefSeq" id="WP_338453194.1">
    <property type="nucleotide sequence ID" value="NZ_CP137640.1"/>
</dbReference>
<dbReference type="PANTHER" id="PTHR24321:SF11">
    <property type="entry name" value="BLR0893 PROTEIN"/>
    <property type="match status" value="1"/>
</dbReference>
<dbReference type="PRINTS" id="PR00080">
    <property type="entry name" value="SDRFAMILY"/>
</dbReference>
<dbReference type="PANTHER" id="PTHR24321">
    <property type="entry name" value="DEHYDROGENASES, SHORT CHAIN"/>
    <property type="match status" value="1"/>
</dbReference>
<evidence type="ECO:0000259" key="3">
    <source>
        <dbReference type="SMART" id="SM00822"/>
    </source>
</evidence>
<dbReference type="InterPro" id="IPR036291">
    <property type="entry name" value="NAD(P)-bd_dom_sf"/>
</dbReference>
<dbReference type="SUPFAM" id="SSF51735">
    <property type="entry name" value="NAD(P)-binding Rossmann-fold domains"/>
    <property type="match status" value="1"/>
</dbReference>
<dbReference type="SMART" id="SM00822">
    <property type="entry name" value="PKS_KR"/>
    <property type="match status" value="1"/>
</dbReference>
<dbReference type="InterPro" id="IPR020904">
    <property type="entry name" value="Sc_DH/Rdtase_CS"/>
</dbReference>
<organism evidence="4 5">
    <name type="scientific">Niallia oryzisoli</name>
    <dbReference type="NCBI Taxonomy" id="1737571"/>
    <lineage>
        <taxon>Bacteria</taxon>
        <taxon>Bacillati</taxon>
        <taxon>Bacillota</taxon>
        <taxon>Bacilli</taxon>
        <taxon>Bacillales</taxon>
        <taxon>Bacillaceae</taxon>
        <taxon>Niallia</taxon>
    </lineage>
</organism>
<dbReference type="InterPro" id="IPR002347">
    <property type="entry name" value="SDR_fam"/>
</dbReference>
<accession>A0ABZ2CQV8</accession>
<sequence>MTKNSDEFKGKVALITGGARGIGQATALAFARRGANIVICDVAEHGNETLAAVERLGSKGIYVHTNVADSQSVENAVKTAISAFGRLDFAHNNAGIRAVANIADLAESDWKRVIDVNLTGVFLGMKYQIPEILKTQGAIVNTASIFGMKGVPERSAYAASKAGVISLTMTAASEYAEQGIRINAVAPGFIATEAAQNTLGNGAQPLIDRTPRKKPGNPTDIAEAVVWLCSPYSLNVNGIVLPVDGGYMAN</sequence>
<dbReference type="EMBL" id="CP137640">
    <property type="protein sequence ID" value="WVX84320.1"/>
    <property type="molecule type" value="Genomic_DNA"/>
</dbReference>
<dbReference type="Pfam" id="PF13561">
    <property type="entry name" value="adh_short_C2"/>
    <property type="match status" value="1"/>
</dbReference>
<keyword evidence="2" id="KW-0560">Oxidoreductase</keyword>
<keyword evidence="5" id="KW-1185">Reference proteome</keyword>
<dbReference type="PRINTS" id="PR00081">
    <property type="entry name" value="GDHRDH"/>
</dbReference>
<evidence type="ECO:0000313" key="5">
    <source>
        <dbReference type="Proteomes" id="UP001357223"/>
    </source>
</evidence>
<evidence type="ECO:0000313" key="4">
    <source>
        <dbReference type="EMBL" id="WVX84320.1"/>
    </source>
</evidence>